<keyword evidence="3 7" id="KW-0645">Protease</keyword>
<proteinExistence type="inferred from homology"/>
<dbReference type="InterPro" id="IPR033124">
    <property type="entry name" value="Ser_caboxypep_his_AS"/>
</dbReference>
<sequence>MLQSLRTQGLSLLSLAVVSSASAQAFLGLNTPSYGREKQASYPAKSYAQSYSAPYDDGLFTPVEHLSALSVTGFTTLSHPVFPNYNVRIKKSDFCDGTVNAYTGYIDIEARHLFFYFFESRNDPAKDDVIFWTNGGPGCSSSLGLFMELGPCRALTENGTTYHPESWNTNANVFFIDQPIGVGFSYADYGEAVSTTEEAAKDMAAFVAIFFENFSQFKGRAFHMAGESYGGRYIPVFAAEVYDQNAKLVEAGVTPINLQSVMIGNGMTDYYTMWPSYVDMQCTNASVFPISSISTCVRMKQALPRCQKWTMESCINQFDSLSCGAARDFCDTELEVPFFESGMNPYDVSKKCEGDPDSLCYPVTKHIRNYLDRPSTRTLLGVDPSVSSNFSSCSDTVGLAFSNTQDMYHPTYTHIAGLLERGVRALIYVGTYDWICNWVGNERWTLQMPWTGQEAFISQSLREWDVDGHVAGKTRSAGGLTFATIDGAGHMVPYDKPKEALALVQRWLAGTEL</sequence>
<organism evidence="8 9">
    <name type="scientific">Hydnomerulius pinastri MD-312</name>
    <dbReference type="NCBI Taxonomy" id="994086"/>
    <lineage>
        <taxon>Eukaryota</taxon>
        <taxon>Fungi</taxon>
        <taxon>Dikarya</taxon>
        <taxon>Basidiomycota</taxon>
        <taxon>Agaricomycotina</taxon>
        <taxon>Agaricomycetes</taxon>
        <taxon>Agaricomycetidae</taxon>
        <taxon>Boletales</taxon>
        <taxon>Boletales incertae sedis</taxon>
        <taxon>Leucogyrophana</taxon>
    </lineage>
</organism>
<dbReference type="PANTHER" id="PTHR11802">
    <property type="entry name" value="SERINE PROTEASE FAMILY S10 SERINE CARBOXYPEPTIDASE"/>
    <property type="match status" value="1"/>
</dbReference>
<gene>
    <name evidence="8" type="ORF">HYDPIDRAFT_90311</name>
</gene>
<keyword evidence="9" id="KW-1185">Reference proteome</keyword>
<dbReference type="InterPro" id="IPR029058">
    <property type="entry name" value="AB_hydrolase_fold"/>
</dbReference>
<dbReference type="PANTHER" id="PTHR11802:SF113">
    <property type="entry name" value="SERINE CARBOXYPEPTIDASE CTSA-4.1"/>
    <property type="match status" value="1"/>
</dbReference>
<evidence type="ECO:0000256" key="7">
    <source>
        <dbReference type="RuleBase" id="RU361156"/>
    </source>
</evidence>
<feature type="chain" id="PRO_5005111943" description="Carboxypeptidase" evidence="7">
    <location>
        <begin position="24"/>
        <end position="513"/>
    </location>
</feature>
<dbReference type="GO" id="GO:0006508">
    <property type="term" value="P:proteolysis"/>
    <property type="evidence" value="ECO:0007669"/>
    <property type="project" value="UniProtKB-KW"/>
</dbReference>
<dbReference type="GO" id="GO:0000324">
    <property type="term" value="C:fungal-type vacuole"/>
    <property type="evidence" value="ECO:0007669"/>
    <property type="project" value="TreeGrafter"/>
</dbReference>
<evidence type="ECO:0000256" key="1">
    <source>
        <dbReference type="ARBA" id="ARBA00009431"/>
    </source>
</evidence>
<evidence type="ECO:0000256" key="3">
    <source>
        <dbReference type="ARBA" id="ARBA00022670"/>
    </source>
</evidence>
<keyword evidence="5 7" id="KW-0378">Hydrolase</keyword>
<dbReference type="EC" id="3.4.16.-" evidence="7"/>
<dbReference type="HOGENOM" id="CLU_008523_10_4_1"/>
<keyword evidence="4 7" id="KW-0732">Signal</keyword>
<keyword evidence="6" id="KW-0325">Glycoprotein</keyword>
<dbReference type="Gene3D" id="1.10.287.410">
    <property type="match status" value="1"/>
</dbReference>
<dbReference type="AlphaFoldDB" id="A0A0C9WFB9"/>
<dbReference type="InterPro" id="IPR001563">
    <property type="entry name" value="Peptidase_S10"/>
</dbReference>
<evidence type="ECO:0000256" key="4">
    <source>
        <dbReference type="ARBA" id="ARBA00022729"/>
    </source>
</evidence>
<dbReference type="GO" id="GO:0004185">
    <property type="term" value="F:serine-type carboxypeptidase activity"/>
    <property type="evidence" value="ECO:0007669"/>
    <property type="project" value="UniProtKB-UniRule"/>
</dbReference>
<evidence type="ECO:0000313" key="9">
    <source>
        <dbReference type="Proteomes" id="UP000053820"/>
    </source>
</evidence>
<dbReference type="OrthoDB" id="443318at2759"/>
<reference evidence="8 9" key="1">
    <citation type="submission" date="2014-04" db="EMBL/GenBank/DDBJ databases">
        <title>Evolutionary Origins and Diversification of the Mycorrhizal Mutualists.</title>
        <authorList>
            <consortium name="DOE Joint Genome Institute"/>
            <consortium name="Mycorrhizal Genomics Consortium"/>
            <person name="Kohler A."/>
            <person name="Kuo A."/>
            <person name="Nagy L.G."/>
            <person name="Floudas D."/>
            <person name="Copeland A."/>
            <person name="Barry K.W."/>
            <person name="Cichocki N."/>
            <person name="Veneault-Fourrey C."/>
            <person name="LaButti K."/>
            <person name="Lindquist E.A."/>
            <person name="Lipzen A."/>
            <person name="Lundell T."/>
            <person name="Morin E."/>
            <person name="Murat C."/>
            <person name="Riley R."/>
            <person name="Ohm R."/>
            <person name="Sun H."/>
            <person name="Tunlid A."/>
            <person name="Henrissat B."/>
            <person name="Grigoriev I.V."/>
            <person name="Hibbett D.S."/>
            <person name="Martin F."/>
        </authorList>
    </citation>
    <scope>NUCLEOTIDE SEQUENCE [LARGE SCALE GENOMIC DNA]</scope>
    <source>
        <strain evidence="8 9">MD-312</strain>
    </source>
</reference>
<dbReference type="PROSITE" id="PS00560">
    <property type="entry name" value="CARBOXYPEPT_SER_HIS"/>
    <property type="match status" value="1"/>
</dbReference>
<dbReference type="Proteomes" id="UP000053820">
    <property type="component" value="Unassembled WGS sequence"/>
</dbReference>
<comment type="similarity">
    <text evidence="1 7">Belongs to the peptidase S10 family.</text>
</comment>
<protein>
    <recommendedName>
        <fullName evidence="7">Carboxypeptidase</fullName>
        <ecNumber evidence="7">3.4.16.-</ecNumber>
    </recommendedName>
</protein>
<dbReference type="SUPFAM" id="SSF53474">
    <property type="entry name" value="alpha/beta-Hydrolases"/>
    <property type="match status" value="1"/>
</dbReference>
<name>A0A0C9WFB9_9AGAM</name>
<evidence type="ECO:0000256" key="5">
    <source>
        <dbReference type="ARBA" id="ARBA00022801"/>
    </source>
</evidence>
<dbReference type="InterPro" id="IPR018202">
    <property type="entry name" value="Ser_caboxypep_ser_AS"/>
</dbReference>
<feature type="signal peptide" evidence="7">
    <location>
        <begin position="1"/>
        <end position="23"/>
    </location>
</feature>
<evidence type="ECO:0000256" key="2">
    <source>
        <dbReference type="ARBA" id="ARBA00022645"/>
    </source>
</evidence>
<evidence type="ECO:0000313" key="8">
    <source>
        <dbReference type="EMBL" id="KIJ64661.1"/>
    </source>
</evidence>
<dbReference type="PRINTS" id="PR00724">
    <property type="entry name" value="CRBOXYPTASEC"/>
</dbReference>
<dbReference type="Gene3D" id="3.40.50.1820">
    <property type="entry name" value="alpha/beta hydrolase"/>
    <property type="match status" value="1"/>
</dbReference>
<dbReference type="FunFam" id="3.40.50.1820:FF:000226">
    <property type="entry name" value="Carboxypeptidase"/>
    <property type="match status" value="1"/>
</dbReference>
<dbReference type="PROSITE" id="PS00131">
    <property type="entry name" value="CARBOXYPEPT_SER_SER"/>
    <property type="match status" value="1"/>
</dbReference>
<keyword evidence="2 7" id="KW-0121">Carboxypeptidase</keyword>
<accession>A0A0C9WFB9</accession>
<evidence type="ECO:0000256" key="6">
    <source>
        <dbReference type="ARBA" id="ARBA00023180"/>
    </source>
</evidence>
<dbReference type="EMBL" id="KN839846">
    <property type="protein sequence ID" value="KIJ64661.1"/>
    <property type="molecule type" value="Genomic_DNA"/>
</dbReference>
<dbReference type="Pfam" id="PF00450">
    <property type="entry name" value="Peptidase_S10"/>
    <property type="match status" value="1"/>
</dbReference>